<evidence type="ECO:0008006" key="5">
    <source>
        <dbReference type="Google" id="ProtNLM"/>
    </source>
</evidence>
<proteinExistence type="inferred from homology"/>
<comment type="similarity">
    <text evidence="1">Belongs to the hcp beta-lactamase family.</text>
</comment>
<dbReference type="InterPro" id="IPR011990">
    <property type="entry name" value="TPR-like_helical_dom_sf"/>
</dbReference>
<dbReference type="SUPFAM" id="SSF81901">
    <property type="entry name" value="HCP-like"/>
    <property type="match status" value="1"/>
</dbReference>
<dbReference type="EMBL" id="LR899012">
    <property type="protein sequence ID" value="CAD7087884.1"/>
    <property type="molecule type" value="Genomic_DNA"/>
</dbReference>
<dbReference type="FunCoup" id="A0A7R8UWF6">
    <property type="interactions" value="423"/>
</dbReference>
<sequence>MAYDLQKESDVKEYLEKLGVEYRFGCYSEKKPEVCHLLGDYLESIKKDFEKASKVYKSNCDDYGYAKSCYKFGNYSFLGKGKSGSKGDPQQAYKYYEKGCELNDPESCLHSGLLLVSRAMPKQLQRNVPKGVEFLTKSCDMNNATACFYLSGMHISGVQKQAESNVHAPSNNSSEYIIHKDMKKAFDFAYKACELKNMYACANLSQMYARGDGTERNEEKAEKFKKMALEMQEEVKKQQQTLGFQQGLLPN</sequence>
<dbReference type="InterPro" id="IPR040239">
    <property type="entry name" value="HcpB-like"/>
</dbReference>
<dbReference type="InParanoid" id="A0A7R8UWF6"/>
<dbReference type="AlphaFoldDB" id="A0A7R8UWF6"/>
<keyword evidence="4" id="KW-1185">Reference proteome</keyword>
<name>A0A7R8UWF6_HERIL</name>
<dbReference type="PANTHER" id="PTHR13891:SF1">
    <property type="entry name" value="CYTOCHROME C OXIDASE ASSEMBLY FACTOR 7"/>
    <property type="match status" value="1"/>
</dbReference>
<evidence type="ECO:0000313" key="4">
    <source>
        <dbReference type="Proteomes" id="UP000594454"/>
    </source>
</evidence>
<accession>A0A7R8UWF6</accession>
<organism evidence="3 4">
    <name type="scientific">Hermetia illucens</name>
    <name type="common">Black soldier fly</name>
    <dbReference type="NCBI Taxonomy" id="343691"/>
    <lineage>
        <taxon>Eukaryota</taxon>
        <taxon>Metazoa</taxon>
        <taxon>Ecdysozoa</taxon>
        <taxon>Arthropoda</taxon>
        <taxon>Hexapoda</taxon>
        <taxon>Insecta</taxon>
        <taxon>Pterygota</taxon>
        <taxon>Neoptera</taxon>
        <taxon>Endopterygota</taxon>
        <taxon>Diptera</taxon>
        <taxon>Brachycera</taxon>
        <taxon>Stratiomyomorpha</taxon>
        <taxon>Stratiomyidae</taxon>
        <taxon>Hermetiinae</taxon>
        <taxon>Hermetia</taxon>
    </lineage>
</organism>
<evidence type="ECO:0000313" key="3">
    <source>
        <dbReference type="EMBL" id="CAD7087884.1"/>
    </source>
</evidence>
<dbReference type="Proteomes" id="UP000594454">
    <property type="component" value="Chromosome 4"/>
</dbReference>
<dbReference type="GO" id="GO:0005758">
    <property type="term" value="C:mitochondrial intermembrane space"/>
    <property type="evidence" value="ECO:0007669"/>
    <property type="project" value="TreeGrafter"/>
</dbReference>
<dbReference type="OMA" id="PGCINAG"/>
<dbReference type="InterPro" id="IPR006597">
    <property type="entry name" value="Sel1-like"/>
</dbReference>
<dbReference type="OrthoDB" id="272077at2759"/>
<dbReference type="SMART" id="SM00671">
    <property type="entry name" value="SEL1"/>
    <property type="match status" value="4"/>
</dbReference>
<dbReference type="Pfam" id="PF08238">
    <property type="entry name" value="Sel1"/>
    <property type="match status" value="5"/>
</dbReference>
<evidence type="ECO:0000256" key="2">
    <source>
        <dbReference type="ARBA" id="ARBA00022737"/>
    </source>
</evidence>
<reference evidence="3 4" key="1">
    <citation type="submission" date="2020-11" db="EMBL/GenBank/DDBJ databases">
        <authorList>
            <person name="Wallbank WR R."/>
            <person name="Pardo Diaz C."/>
            <person name="Kozak K."/>
            <person name="Martin S."/>
            <person name="Jiggins C."/>
            <person name="Moest M."/>
            <person name="Warren A I."/>
            <person name="Generalovic N T."/>
            <person name="Byers J.R.P. K."/>
            <person name="Montejo-Kovacevich G."/>
            <person name="Yen C E."/>
        </authorList>
    </citation>
    <scope>NUCLEOTIDE SEQUENCE [LARGE SCALE GENOMIC DNA]</scope>
</reference>
<dbReference type="PANTHER" id="PTHR13891">
    <property type="entry name" value="CYTOCHROME C OXIDASE ASSEMBLY FACTOR 7"/>
    <property type="match status" value="1"/>
</dbReference>
<protein>
    <recommendedName>
        <fullName evidence="5">Cytochrome c oxidase assembly factor 7</fullName>
    </recommendedName>
</protein>
<dbReference type="Gene3D" id="1.25.40.10">
    <property type="entry name" value="Tetratricopeptide repeat domain"/>
    <property type="match status" value="1"/>
</dbReference>
<gene>
    <name evidence="3" type="ORF">HERILL_LOCUS10560</name>
</gene>
<keyword evidence="2" id="KW-0677">Repeat</keyword>
<evidence type="ECO:0000256" key="1">
    <source>
        <dbReference type="ARBA" id="ARBA00008486"/>
    </source>
</evidence>